<protein>
    <recommendedName>
        <fullName evidence="4">Pectin lyase-like family protein</fullName>
    </recommendedName>
</protein>
<feature type="transmembrane region" description="Helical" evidence="1">
    <location>
        <begin position="7"/>
        <end position="28"/>
    </location>
</feature>
<organism evidence="2 3">
    <name type="scientific">Tieghemostelium lacteum</name>
    <name type="common">Slime mold</name>
    <name type="synonym">Dictyostelium lacteum</name>
    <dbReference type="NCBI Taxonomy" id="361077"/>
    <lineage>
        <taxon>Eukaryota</taxon>
        <taxon>Amoebozoa</taxon>
        <taxon>Evosea</taxon>
        <taxon>Eumycetozoa</taxon>
        <taxon>Dictyostelia</taxon>
        <taxon>Dictyosteliales</taxon>
        <taxon>Raperosteliaceae</taxon>
        <taxon>Tieghemostelium</taxon>
    </lineage>
</organism>
<evidence type="ECO:0008006" key="4">
    <source>
        <dbReference type="Google" id="ProtNLM"/>
    </source>
</evidence>
<name>A0A151Z8R5_TIELA</name>
<dbReference type="STRING" id="361077.A0A151Z8R5"/>
<keyword evidence="1" id="KW-1133">Transmembrane helix</keyword>
<dbReference type="Proteomes" id="UP000076078">
    <property type="component" value="Unassembled WGS sequence"/>
</dbReference>
<evidence type="ECO:0000256" key="1">
    <source>
        <dbReference type="SAM" id="Phobius"/>
    </source>
</evidence>
<dbReference type="SUPFAM" id="SSF51126">
    <property type="entry name" value="Pectin lyase-like"/>
    <property type="match status" value="1"/>
</dbReference>
<keyword evidence="1" id="KW-0472">Membrane</keyword>
<evidence type="ECO:0000313" key="2">
    <source>
        <dbReference type="EMBL" id="KYQ90350.1"/>
    </source>
</evidence>
<proteinExistence type="predicted"/>
<accession>A0A151Z8R5</accession>
<dbReference type="PANTHER" id="PTHR31318">
    <property type="entry name" value="EXPRESSED PROTEIN-RELATED"/>
    <property type="match status" value="1"/>
</dbReference>
<keyword evidence="3" id="KW-1185">Reference proteome</keyword>
<gene>
    <name evidence="2" type="ORF">DLAC_08964</name>
</gene>
<dbReference type="InterPro" id="IPR011050">
    <property type="entry name" value="Pectin_lyase_fold/virulence"/>
</dbReference>
<dbReference type="PANTHER" id="PTHR31318:SF2">
    <property type="entry name" value="PECTIN LYASE-LIKE FAMILY PROTEIN-RELATED"/>
    <property type="match status" value="1"/>
</dbReference>
<sequence>MTINRSYTCFYIITILIFNIITIVNGQYVTCDRYIRPLENKNDLEYNSECGFTLESPCISISKTIQNCNANYPNLTYNIHFRLEEGVYILTDDDLFPISNNIYLEGQLSVIFDFSNIHNRYWIYGRRYGTLSITGITFTNITFGLFHAGTYESQSLTIQDCQFINNNIINQLISLSDINHSHQTSPTVQFKNVTFQNNKGDSHTLGTFPLIYFNNQRISASNLNFQNNYGFETLMSVENGYMVIDNSEFINNTISTNSLIAIINEDDTEGSITNCKFIGNGCIYSNSSEINQTTVSVVKIYKSNLKIDLSQFINNSIPTIIVSEQNNNITIFTSTFIGNIVPLILSTFNDTLIDRSYSTVSVSNSNFNNNTQSLSGEYGIFYLHHSSLNITQSKFIWNKGDMININESIIVLNQLDLMNNQDFVLVNCSGSEMTILNVSANDNDYFNPNSNGMVCVGCSIIQTDENVSRVCYGYSPYYTSPKPTESSGLTNGQIAGIVIGIILIVSLIIGGIIIYKKRNRRSYPYQYKDPIYTPLISMK</sequence>
<evidence type="ECO:0000313" key="3">
    <source>
        <dbReference type="Proteomes" id="UP000076078"/>
    </source>
</evidence>
<comment type="caution">
    <text evidence="2">The sequence shown here is derived from an EMBL/GenBank/DDBJ whole genome shotgun (WGS) entry which is preliminary data.</text>
</comment>
<dbReference type="AlphaFoldDB" id="A0A151Z8R5"/>
<keyword evidence="1" id="KW-0812">Transmembrane</keyword>
<feature type="transmembrane region" description="Helical" evidence="1">
    <location>
        <begin position="494"/>
        <end position="515"/>
    </location>
</feature>
<dbReference type="EMBL" id="LODT01000037">
    <property type="protein sequence ID" value="KYQ90350.1"/>
    <property type="molecule type" value="Genomic_DNA"/>
</dbReference>
<reference evidence="2 3" key="1">
    <citation type="submission" date="2015-12" db="EMBL/GenBank/DDBJ databases">
        <title>Dictyostelia acquired genes for synthesis and detection of signals that induce cell-type specialization by lateral gene transfer from prokaryotes.</title>
        <authorList>
            <person name="Gloeckner G."/>
            <person name="Schaap P."/>
        </authorList>
    </citation>
    <scope>NUCLEOTIDE SEQUENCE [LARGE SCALE GENOMIC DNA]</scope>
    <source>
        <strain evidence="2 3">TK</strain>
    </source>
</reference>
<dbReference type="InParanoid" id="A0A151Z8R5"/>